<accession>A0A6B9FAZ1</accession>
<proteinExistence type="predicted"/>
<reference evidence="2 3" key="1">
    <citation type="submission" date="2018-12" db="EMBL/GenBank/DDBJ databases">
        <title>Complete genome sequence of Haloplanus rallus MBLA0036.</title>
        <authorList>
            <person name="Nam Y.-d."/>
            <person name="Kang J."/>
            <person name="Chung W.-H."/>
            <person name="Park Y.S."/>
        </authorList>
    </citation>
    <scope>NUCLEOTIDE SEQUENCE [LARGE SCALE GENOMIC DNA]</scope>
    <source>
        <strain evidence="2 3">MBLA0036</strain>
    </source>
</reference>
<dbReference type="Pfam" id="PF26222">
    <property type="entry name" value="DUF8048"/>
    <property type="match status" value="1"/>
</dbReference>
<dbReference type="OrthoDB" id="204170at2157"/>
<gene>
    <name evidence="2" type="ORF">EI982_12385</name>
</gene>
<dbReference type="GeneID" id="43370354"/>
<sequence>MTSDTDLDTGEVPIGGAVVERVAERGDVDPGRIVDALLALNAELLGRHSAFERSAEYVTVDGTRAYRIDEEGWRDLLADFDFEAPVERAVRAVHTEGARLRFASAVGVDDHFAPDEVGVVIGVDTAEQF</sequence>
<keyword evidence="3" id="KW-1185">Reference proteome</keyword>
<dbReference type="KEGG" id="hra:EI982_12385"/>
<name>A0A6B9FAZ1_9EURY</name>
<dbReference type="Proteomes" id="UP000428325">
    <property type="component" value="Chromosome"/>
</dbReference>
<evidence type="ECO:0000259" key="1">
    <source>
        <dbReference type="Pfam" id="PF26222"/>
    </source>
</evidence>
<evidence type="ECO:0000313" key="2">
    <source>
        <dbReference type="EMBL" id="QGX95531.1"/>
    </source>
</evidence>
<dbReference type="AlphaFoldDB" id="A0A6B9FAZ1"/>
<dbReference type="RefSeq" id="WP_157689990.1">
    <property type="nucleotide sequence ID" value="NZ_CP034345.1"/>
</dbReference>
<organism evidence="2 3">
    <name type="scientific">Haloplanus rallus</name>
    <dbReference type="NCBI Taxonomy" id="1816183"/>
    <lineage>
        <taxon>Archaea</taxon>
        <taxon>Methanobacteriati</taxon>
        <taxon>Methanobacteriota</taxon>
        <taxon>Stenosarchaea group</taxon>
        <taxon>Halobacteria</taxon>
        <taxon>Halobacteriales</taxon>
        <taxon>Haloferacaceae</taxon>
        <taxon>Haloplanus</taxon>
    </lineage>
</organism>
<dbReference type="EMBL" id="CP034345">
    <property type="protein sequence ID" value="QGX95531.1"/>
    <property type="molecule type" value="Genomic_DNA"/>
</dbReference>
<evidence type="ECO:0000313" key="3">
    <source>
        <dbReference type="Proteomes" id="UP000428325"/>
    </source>
</evidence>
<protein>
    <recommendedName>
        <fullName evidence="1">DUF8048 domain-containing protein</fullName>
    </recommendedName>
</protein>
<feature type="domain" description="DUF8048" evidence="1">
    <location>
        <begin position="13"/>
        <end position="122"/>
    </location>
</feature>
<dbReference type="InterPro" id="IPR058361">
    <property type="entry name" value="DUF8048"/>
</dbReference>